<keyword evidence="2" id="KW-1185">Reference proteome</keyword>
<dbReference type="SUPFAM" id="SSF50494">
    <property type="entry name" value="Trypsin-like serine proteases"/>
    <property type="match status" value="1"/>
</dbReference>
<dbReference type="Proteomes" id="UP001290101">
    <property type="component" value="Unassembled WGS sequence"/>
</dbReference>
<proteinExistence type="predicted"/>
<name>A0ABU5JQK5_9ACTN</name>
<accession>A0ABU5JQK5</accession>
<evidence type="ECO:0000313" key="2">
    <source>
        <dbReference type="Proteomes" id="UP001290101"/>
    </source>
</evidence>
<gene>
    <name evidence="1" type="ORF">U2F25_35540</name>
</gene>
<dbReference type="InterPro" id="IPR009003">
    <property type="entry name" value="Peptidase_S1_PA"/>
</dbReference>
<sequence length="288" mass="30317">MDVIPQKLDFAIGIKQTGGEYQDELALIVLIPEKLPRDQVPADQLIPAEFEGFRTDVVQFRPTEIADTSPHDPLLGGIQISRPAFVDDDGNLRSKAGTLGAMARNRSDGAMLMLTNCHVLPDAGVDVHQPADLITGHRVVGTSDRGVSTNDWLDCAVAVVGEGQAVSAAIADIGPVAGTTDVTLWQQVTKRGAQTGVTSGLVVSVIPDLSEGMIIGMIIDTFPFGSLFCWHGDSGSVILNLSGEVVGLLFAMDDEQCDPAGTPLRARGLASTIGPVLDALQIDIEVSP</sequence>
<evidence type="ECO:0000313" key="1">
    <source>
        <dbReference type="EMBL" id="MDZ5494684.1"/>
    </source>
</evidence>
<protein>
    <submittedName>
        <fullName evidence="1">Trypsin-like peptidase domain-containing protein</fullName>
    </submittedName>
</protein>
<dbReference type="Pfam" id="PF13365">
    <property type="entry name" value="Trypsin_2"/>
    <property type="match status" value="1"/>
</dbReference>
<dbReference type="EMBL" id="JAXOTQ010000104">
    <property type="protein sequence ID" value="MDZ5494684.1"/>
    <property type="molecule type" value="Genomic_DNA"/>
</dbReference>
<organism evidence="1 2">
    <name type="scientific">Micromonospora sicca</name>
    <dbReference type="NCBI Taxonomy" id="2202420"/>
    <lineage>
        <taxon>Bacteria</taxon>
        <taxon>Bacillati</taxon>
        <taxon>Actinomycetota</taxon>
        <taxon>Actinomycetes</taxon>
        <taxon>Micromonosporales</taxon>
        <taxon>Micromonosporaceae</taxon>
        <taxon>Micromonospora</taxon>
    </lineage>
</organism>
<comment type="caution">
    <text evidence="1">The sequence shown here is derived from an EMBL/GenBank/DDBJ whole genome shotgun (WGS) entry which is preliminary data.</text>
</comment>
<dbReference type="RefSeq" id="WP_322444130.1">
    <property type="nucleotide sequence ID" value="NZ_JAXOTQ010000104.1"/>
</dbReference>
<reference evidence="1 2" key="1">
    <citation type="submission" date="2023-12" db="EMBL/GenBank/DDBJ databases">
        <title>Micromonospora sp. nov., isolated from Atacama Desert.</title>
        <authorList>
            <person name="Carro L."/>
            <person name="Golinska P."/>
            <person name="Klenk H.-P."/>
            <person name="Goodfellow M."/>
        </authorList>
    </citation>
    <scope>NUCLEOTIDE SEQUENCE [LARGE SCALE GENOMIC DNA]</scope>
    <source>
        <strain evidence="1 2">4G53</strain>
    </source>
</reference>